<dbReference type="SUPFAM" id="SSF52374">
    <property type="entry name" value="Nucleotidylyl transferase"/>
    <property type="match status" value="1"/>
</dbReference>
<keyword evidence="3 7" id="KW-0547">Nucleotide-binding</keyword>
<dbReference type="InterPro" id="IPR022380">
    <property type="entry name" value="Glu-Q_tRNA(Asp)_Synthase"/>
</dbReference>
<evidence type="ECO:0000256" key="6">
    <source>
        <dbReference type="ARBA" id="ARBA00023146"/>
    </source>
</evidence>
<dbReference type="PANTHER" id="PTHR43311:SF1">
    <property type="entry name" value="GLUTAMYL-Q TRNA(ASP) SYNTHETASE"/>
    <property type="match status" value="1"/>
</dbReference>
<dbReference type="GO" id="GO:0008270">
    <property type="term" value="F:zinc ion binding"/>
    <property type="evidence" value="ECO:0007669"/>
    <property type="project" value="UniProtKB-UniRule"/>
</dbReference>
<evidence type="ECO:0000256" key="7">
    <source>
        <dbReference type="HAMAP-Rule" id="MF_01428"/>
    </source>
</evidence>
<feature type="binding site" evidence="7">
    <location>
        <position position="118"/>
    </location>
    <ligand>
        <name>Zn(2+)</name>
        <dbReference type="ChEBI" id="CHEBI:29105"/>
    </ligand>
</feature>
<feature type="domain" description="Glutamyl/glutaminyl-tRNA synthetase class Ib catalytic" evidence="9">
    <location>
        <begin position="6"/>
        <end position="257"/>
    </location>
</feature>
<keyword evidence="5 7" id="KW-0067">ATP-binding</keyword>
<accession>A0A7W1WV76</accession>
<evidence type="ECO:0000313" key="10">
    <source>
        <dbReference type="EMBL" id="MBA4500792.1"/>
    </source>
</evidence>
<dbReference type="GO" id="GO:0006400">
    <property type="term" value="P:tRNA modification"/>
    <property type="evidence" value="ECO:0007669"/>
    <property type="project" value="InterPro"/>
</dbReference>
<evidence type="ECO:0000256" key="4">
    <source>
        <dbReference type="ARBA" id="ARBA00022833"/>
    </source>
</evidence>
<comment type="cofactor">
    <cofactor evidence="7">
        <name>Zn(2+)</name>
        <dbReference type="ChEBI" id="CHEBI:29105"/>
    </cofactor>
    <text evidence="7">Binds 1 zinc ion per subunit.</text>
</comment>
<evidence type="ECO:0000256" key="1">
    <source>
        <dbReference type="ARBA" id="ARBA00022598"/>
    </source>
</evidence>
<dbReference type="AlphaFoldDB" id="A0A7W1WV76"/>
<comment type="caution">
    <text evidence="10">The sequence shown here is derived from an EMBL/GenBank/DDBJ whole genome shotgun (WGS) entry which is preliminary data.</text>
</comment>
<evidence type="ECO:0000256" key="5">
    <source>
        <dbReference type="ARBA" id="ARBA00022840"/>
    </source>
</evidence>
<dbReference type="Pfam" id="PF00749">
    <property type="entry name" value="tRNA-synt_1c"/>
    <property type="match status" value="1"/>
</dbReference>
<dbReference type="PANTHER" id="PTHR43311">
    <property type="entry name" value="GLUTAMATE--TRNA LIGASE"/>
    <property type="match status" value="1"/>
</dbReference>
<keyword evidence="11" id="KW-1185">Reference proteome</keyword>
<evidence type="ECO:0000256" key="8">
    <source>
        <dbReference type="RuleBase" id="RU363037"/>
    </source>
</evidence>
<dbReference type="GO" id="GO:0004818">
    <property type="term" value="F:glutamate-tRNA ligase activity"/>
    <property type="evidence" value="ECO:0007669"/>
    <property type="project" value="TreeGrafter"/>
</dbReference>
<dbReference type="Gene3D" id="3.40.50.620">
    <property type="entry name" value="HUPs"/>
    <property type="match status" value="1"/>
</dbReference>
<keyword evidence="6 7" id="KW-0030">Aminoacyl-tRNA synthetase</keyword>
<feature type="binding site" evidence="7">
    <location>
        <position position="42"/>
    </location>
    <ligand>
        <name>L-glutamate</name>
        <dbReference type="ChEBI" id="CHEBI:29985"/>
    </ligand>
</feature>
<dbReference type="EC" id="6.1.1.-" evidence="7"/>
<dbReference type="RefSeq" id="WP_181736269.1">
    <property type="nucleotide sequence ID" value="NZ_JACEMT010000001.1"/>
</dbReference>
<dbReference type="HAMAP" id="MF_01428">
    <property type="entry name" value="Glu_Q_tRNA_synth"/>
    <property type="match status" value="1"/>
</dbReference>
<comment type="similarity">
    <text evidence="7">Belongs to the class-I aminoacyl-tRNA synthetase family. GluQ subfamily.</text>
</comment>
<protein>
    <recommendedName>
        <fullName evidence="7">Glutamyl-Q tRNA(Asp) synthetase</fullName>
        <shortName evidence="7">Glu-Q-RSs</shortName>
        <ecNumber evidence="7">6.1.1.-</ecNumber>
    </recommendedName>
</protein>
<reference evidence="10 11" key="1">
    <citation type="submission" date="2020-07" db="EMBL/GenBank/DDBJ databases">
        <title>Bacterium isolated from marien macroalgae.</title>
        <authorList>
            <person name="Zhu K."/>
            <person name="Lu D."/>
            <person name="Du Z."/>
        </authorList>
    </citation>
    <scope>NUCLEOTIDE SEQUENCE [LARGE SCALE GENOMIC DNA]</scope>
    <source>
        <strain evidence="10 11">3-1745</strain>
    </source>
</reference>
<feature type="short sequence motif" description="'KMSKS' region" evidence="7">
    <location>
        <begin position="228"/>
        <end position="232"/>
    </location>
</feature>
<keyword evidence="1 7" id="KW-0436">Ligase</keyword>
<evidence type="ECO:0000259" key="9">
    <source>
        <dbReference type="Pfam" id="PF00749"/>
    </source>
</evidence>
<feature type="binding site" evidence="7">
    <location>
        <position position="100"/>
    </location>
    <ligand>
        <name>Zn(2+)</name>
        <dbReference type="ChEBI" id="CHEBI:29105"/>
    </ligand>
</feature>
<gene>
    <name evidence="10" type="primary">gluQRS</name>
    <name evidence="7" type="synonym">gluQ</name>
    <name evidence="10" type="ORF">H1S06_00165</name>
</gene>
<dbReference type="GO" id="GO:0005524">
    <property type="term" value="F:ATP binding"/>
    <property type="evidence" value="ECO:0007669"/>
    <property type="project" value="UniProtKB-KW"/>
</dbReference>
<sequence>MPCIGRFAPSPTGPLHFGSLLAALASYLDIRARNGRWLLRIEDIDPPREQPGAADSILYTLDAFGLHWDGPVVYQSQRHDLYHEALQQLIRLGTAYPCTCSRKQLRARLLSHGYDGHCLRHPPVDTTTAAYRVQHTQTDHQFIDRIQGRRRYHWSAHQGDFTVFRRDGLFAYQLAVVVDDAEQGITEILRGSDLIDETPHQNELQRQLGYPQPRYAHIPVITNPQGQKLSKQNLAPAIDPVERQALLFKALRLLGQQPPAEFLAASPTELLTWARTHWRLDNIPAAMQLTPEGVPRVQPPDQPGTP</sequence>
<comment type="function">
    <text evidence="7">Catalyzes the tRNA-independent activation of glutamate in presence of ATP and the subsequent transfer of glutamate onto a tRNA(Asp). Glutamate is transferred on the 2-amino-5-(4,5-dihydroxy-2-cyclopenten-1-yl) moiety of the queuosine in the wobble position of the QUC anticodon.</text>
</comment>
<evidence type="ECO:0000313" key="11">
    <source>
        <dbReference type="Proteomes" id="UP000538931"/>
    </source>
</evidence>
<keyword evidence="8" id="KW-0648">Protein biosynthesis</keyword>
<dbReference type="InterPro" id="IPR000924">
    <property type="entry name" value="Glu/Gln-tRNA-synth"/>
</dbReference>
<dbReference type="InterPro" id="IPR020058">
    <property type="entry name" value="Glu/Gln-tRNA-synth_Ib_cat-dom"/>
</dbReference>
<feature type="binding site" evidence="7">
    <location>
        <position position="231"/>
    </location>
    <ligand>
        <name>ATP</name>
        <dbReference type="ChEBI" id="CHEBI:30616"/>
    </ligand>
</feature>
<feature type="binding site" evidence="7">
    <location>
        <position position="98"/>
    </location>
    <ligand>
        <name>Zn(2+)</name>
        <dbReference type="ChEBI" id="CHEBI:29105"/>
    </ligand>
</feature>
<dbReference type="GO" id="GO:0005829">
    <property type="term" value="C:cytosol"/>
    <property type="evidence" value="ECO:0007669"/>
    <property type="project" value="TreeGrafter"/>
</dbReference>
<dbReference type="PRINTS" id="PR00987">
    <property type="entry name" value="TRNASYNTHGLU"/>
</dbReference>
<keyword evidence="2 7" id="KW-0479">Metal-binding</keyword>
<dbReference type="NCBIfam" id="TIGR03838">
    <property type="entry name" value="queuosine_YadB"/>
    <property type="match status" value="1"/>
</dbReference>
<dbReference type="InterPro" id="IPR049940">
    <property type="entry name" value="GluQ/Sye"/>
</dbReference>
<feature type="short sequence motif" description="'HIGH' region" evidence="7">
    <location>
        <begin position="9"/>
        <end position="19"/>
    </location>
</feature>
<organism evidence="10 11">
    <name type="scientific">Marinobacterium marinum</name>
    <dbReference type="NCBI Taxonomy" id="2756129"/>
    <lineage>
        <taxon>Bacteria</taxon>
        <taxon>Pseudomonadati</taxon>
        <taxon>Pseudomonadota</taxon>
        <taxon>Gammaproteobacteria</taxon>
        <taxon>Oceanospirillales</taxon>
        <taxon>Oceanospirillaceae</taxon>
        <taxon>Marinobacterium</taxon>
    </lineage>
</organism>
<feature type="binding site" evidence="7">
    <location>
        <position position="172"/>
    </location>
    <ligand>
        <name>L-glutamate</name>
        <dbReference type="ChEBI" id="CHEBI:29985"/>
    </ligand>
</feature>
<dbReference type="NCBIfam" id="NF004314">
    <property type="entry name" value="PRK05710.1-3"/>
    <property type="match status" value="1"/>
</dbReference>
<feature type="binding site" evidence="7">
    <location>
        <position position="114"/>
    </location>
    <ligand>
        <name>Zn(2+)</name>
        <dbReference type="ChEBI" id="CHEBI:29105"/>
    </ligand>
</feature>
<evidence type="ECO:0000256" key="2">
    <source>
        <dbReference type="ARBA" id="ARBA00022723"/>
    </source>
</evidence>
<keyword evidence="4 7" id="KW-0862">Zinc</keyword>
<feature type="binding site" evidence="7">
    <location>
        <position position="190"/>
    </location>
    <ligand>
        <name>L-glutamate</name>
        <dbReference type="ChEBI" id="CHEBI:29985"/>
    </ligand>
</feature>
<dbReference type="EMBL" id="JACEMT010000001">
    <property type="protein sequence ID" value="MBA4500792.1"/>
    <property type="molecule type" value="Genomic_DNA"/>
</dbReference>
<evidence type="ECO:0000256" key="3">
    <source>
        <dbReference type="ARBA" id="ARBA00022741"/>
    </source>
</evidence>
<proteinExistence type="inferred from homology"/>
<dbReference type="InterPro" id="IPR014729">
    <property type="entry name" value="Rossmann-like_a/b/a_fold"/>
</dbReference>
<name>A0A7W1WV76_9GAMM</name>
<dbReference type="GO" id="GO:0006424">
    <property type="term" value="P:glutamyl-tRNA aminoacylation"/>
    <property type="evidence" value="ECO:0007669"/>
    <property type="project" value="InterPro"/>
</dbReference>
<dbReference type="FunFam" id="3.40.50.620:FF:000093">
    <property type="entry name" value="Glutamyl-Q tRNA(Asp) synthetase"/>
    <property type="match status" value="1"/>
</dbReference>
<dbReference type="Proteomes" id="UP000538931">
    <property type="component" value="Unassembled WGS sequence"/>
</dbReference>
<feature type="binding site" evidence="7">
    <location>
        <begin position="6"/>
        <end position="10"/>
    </location>
    <ligand>
        <name>L-glutamate</name>
        <dbReference type="ChEBI" id="CHEBI:29985"/>
    </ligand>
</feature>